<evidence type="ECO:0000256" key="1">
    <source>
        <dbReference type="ARBA" id="ARBA00023015"/>
    </source>
</evidence>
<proteinExistence type="predicted"/>
<keyword evidence="1" id="KW-0805">Transcription regulation</keyword>
<dbReference type="Gene3D" id="2.170.150.80">
    <property type="entry name" value="NAC domain"/>
    <property type="match status" value="1"/>
</dbReference>
<dbReference type="PANTHER" id="PTHR31719">
    <property type="entry name" value="NAC TRANSCRIPTION FACTOR 56"/>
    <property type="match status" value="1"/>
</dbReference>
<dbReference type="PaxDb" id="3880-AES72880"/>
<dbReference type="OMA" id="VLCKAYE"/>
<sequence length="208" mass="23721">MGDTVKLPPGFVFSPTDEELILHFLYSKKASLISSHPNFIPDLDPSLLVPWELNDKALCGGNDEYYFFAKVKENKSSTENGHWEEIGVTVPIFSGTDQKVGMKKYLLFHIGELAQSFETSWVMQEYHICSTGFDQSTVSYHGDNKVGENWSEWVLCRVYEIDKNMYPQEGVNYCNSDDDDSGTDLSWQDQVFLSLELEDDMEGITMPQ</sequence>
<keyword evidence="3" id="KW-0804">Transcription</keyword>
<evidence type="ECO:0000256" key="3">
    <source>
        <dbReference type="ARBA" id="ARBA00023163"/>
    </source>
</evidence>
<dbReference type="Proteomes" id="UP000002051">
    <property type="component" value="Chromosome 3"/>
</dbReference>
<dbReference type="Proteomes" id="UP000265566">
    <property type="component" value="Chromosome 3"/>
</dbReference>
<evidence type="ECO:0000259" key="5">
    <source>
        <dbReference type="PROSITE" id="PS51005"/>
    </source>
</evidence>
<dbReference type="GO" id="GO:0048731">
    <property type="term" value="P:system development"/>
    <property type="evidence" value="ECO:0000318"/>
    <property type="project" value="GO_Central"/>
</dbReference>
<evidence type="ECO:0000313" key="8">
    <source>
        <dbReference type="EnsemblPlants" id="AES72880"/>
    </source>
</evidence>
<dbReference type="SUPFAM" id="SSF101941">
    <property type="entry name" value="NAC domain"/>
    <property type="match status" value="1"/>
</dbReference>
<dbReference type="EMBL" id="PSQE01000003">
    <property type="protein sequence ID" value="RHN69951.1"/>
    <property type="molecule type" value="Genomic_DNA"/>
</dbReference>
<dbReference type="PROSITE" id="PS51005">
    <property type="entry name" value="NAC"/>
    <property type="match status" value="1"/>
</dbReference>
<dbReference type="EMBL" id="CM001219">
    <property type="protein sequence ID" value="AES72880.1"/>
    <property type="molecule type" value="Genomic_DNA"/>
</dbReference>
<dbReference type="AlphaFoldDB" id="G7JBM0"/>
<dbReference type="GO" id="GO:0006355">
    <property type="term" value="P:regulation of DNA-templated transcription"/>
    <property type="evidence" value="ECO:0007669"/>
    <property type="project" value="InterPro"/>
</dbReference>
<protein>
    <submittedName>
        <fullName evidence="6">NAC transcription factor-like protein</fullName>
    </submittedName>
    <submittedName>
        <fullName evidence="7">Putative transcription factor NAM family</fullName>
    </submittedName>
</protein>
<dbReference type="HOGENOM" id="CLU_035664_11_0_1"/>
<reference evidence="6 9" key="2">
    <citation type="journal article" date="2014" name="BMC Genomics">
        <title>An improved genome release (version Mt4.0) for the model legume Medicago truncatula.</title>
        <authorList>
            <person name="Tang H."/>
            <person name="Krishnakumar V."/>
            <person name="Bidwell S."/>
            <person name="Rosen B."/>
            <person name="Chan A."/>
            <person name="Zhou S."/>
            <person name="Gentzbittel L."/>
            <person name="Childs K.L."/>
            <person name="Yandell M."/>
            <person name="Gundlach H."/>
            <person name="Mayer K.F."/>
            <person name="Schwartz D.C."/>
            <person name="Town C.D."/>
        </authorList>
    </citation>
    <scope>GENOME REANNOTATION</scope>
    <source>
        <strain evidence="8 9">cv. Jemalong A17</strain>
    </source>
</reference>
<dbReference type="STRING" id="3880.G7JBM0"/>
<dbReference type="PANTHER" id="PTHR31719:SF85">
    <property type="entry name" value="NAC DOMAIN-CONTAINING PROTEIN"/>
    <property type="match status" value="1"/>
</dbReference>
<name>G7JBM0_MEDTR</name>
<evidence type="ECO:0000256" key="4">
    <source>
        <dbReference type="ARBA" id="ARBA00023242"/>
    </source>
</evidence>
<evidence type="ECO:0000313" key="7">
    <source>
        <dbReference type="EMBL" id="RHN69951.1"/>
    </source>
</evidence>
<evidence type="ECO:0000313" key="9">
    <source>
        <dbReference type="Proteomes" id="UP000002051"/>
    </source>
</evidence>
<evidence type="ECO:0000313" key="6">
    <source>
        <dbReference type="EMBL" id="AES72880.1"/>
    </source>
</evidence>
<keyword evidence="9" id="KW-1185">Reference proteome</keyword>
<dbReference type="Pfam" id="PF02365">
    <property type="entry name" value="NAM"/>
    <property type="match status" value="1"/>
</dbReference>
<organism evidence="6 9">
    <name type="scientific">Medicago truncatula</name>
    <name type="common">Barrel medic</name>
    <name type="synonym">Medicago tribuloides</name>
    <dbReference type="NCBI Taxonomy" id="3880"/>
    <lineage>
        <taxon>Eukaryota</taxon>
        <taxon>Viridiplantae</taxon>
        <taxon>Streptophyta</taxon>
        <taxon>Embryophyta</taxon>
        <taxon>Tracheophyta</taxon>
        <taxon>Spermatophyta</taxon>
        <taxon>Magnoliopsida</taxon>
        <taxon>eudicotyledons</taxon>
        <taxon>Gunneridae</taxon>
        <taxon>Pentapetalae</taxon>
        <taxon>rosids</taxon>
        <taxon>fabids</taxon>
        <taxon>Fabales</taxon>
        <taxon>Fabaceae</taxon>
        <taxon>Papilionoideae</taxon>
        <taxon>50 kb inversion clade</taxon>
        <taxon>NPAAA clade</taxon>
        <taxon>Hologalegina</taxon>
        <taxon>IRL clade</taxon>
        <taxon>Trifolieae</taxon>
        <taxon>Medicago</taxon>
    </lineage>
</organism>
<reference evidence="6 9" key="1">
    <citation type="journal article" date="2011" name="Nature">
        <title>The Medicago genome provides insight into the evolution of rhizobial symbioses.</title>
        <authorList>
            <person name="Young N.D."/>
            <person name="Debelle F."/>
            <person name="Oldroyd G.E."/>
            <person name="Geurts R."/>
            <person name="Cannon S.B."/>
            <person name="Udvardi M.K."/>
            <person name="Benedito V.A."/>
            <person name="Mayer K.F."/>
            <person name="Gouzy J."/>
            <person name="Schoof H."/>
            <person name="Van de Peer Y."/>
            <person name="Proost S."/>
            <person name="Cook D.R."/>
            <person name="Meyers B.C."/>
            <person name="Spannagl M."/>
            <person name="Cheung F."/>
            <person name="De Mita S."/>
            <person name="Krishnakumar V."/>
            <person name="Gundlach H."/>
            <person name="Zhou S."/>
            <person name="Mudge J."/>
            <person name="Bharti A.K."/>
            <person name="Murray J.D."/>
            <person name="Naoumkina M.A."/>
            <person name="Rosen B."/>
            <person name="Silverstein K.A."/>
            <person name="Tang H."/>
            <person name="Rombauts S."/>
            <person name="Zhao P.X."/>
            <person name="Zhou P."/>
            <person name="Barbe V."/>
            <person name="Bardou P."/>
            <person name="Bechner M."/>
            <person name="Bellec A."/>
            <person name="Berger A."/>
            <person name="Berges H."/>
            <person name="Bidwell S."/>
            <person name="Bisseling T."/>
            <person name="Choisne N."/>
            <person name="Couloux A."/>
            <person name="Denny R."/>
            <person name="Deshpande S."/>
            <person name="Dai X."/>
            <person name="Doyle J.J."/>
            <person name="Dudez A.M."/>
            <person name="Farmer A.D."/>
            <person name="Fouteau S."/>
            <person name="Franken C."/>
            <person name="Gibelin C."/>
            <person name="Gish J."/>
            <person name="Goldstein S."/>
            <person name="Gonzalez A.J."/>
            <person name="Green P.J."/>
            <person name="Hallab A."/>
            <person name="Hartog M."/>
            <person name="Hua A."/>
            <person name="Humphray S.J."/>
            <person name="Jeong D.H."/>
            <person name="Jing Y."/>
            <person name="Jocker A."/>
            <person name="Kenton S.M."/>
            <person name="Kim D.J."/>
            <person name="Klee K."/>
            <person name="Lai H."/>
            <person name="Lang C."/>
            <person name="Lin S."/>
            <person name="Macmil S.L."/>
            <person name="Magdelenat G."/>
            <person name="Matthews L."/>
            <person name="McCorrison J."/>
            <person name="Monaghan E.L."/>
            <person name="Mun J.H."/>
            <person name="Najar F.Z."/>
            <person name="Nicholson C."/>
            <person name="Noirot C."/>
            <person name="O'Bleness M."/>
            <person name="Paule C.R."/>
            <person name="Poulain J."/>
            <person name="Prion F."/>
            <person name="Qin B."/>
            <person name="Qu C."/>
            <person name="Retzel E.F."/>
            <person name="Riddle C."/>
            <person name="Sallet E."/>
            <person name="Samain S."/>
            <person name="Samson N."/>
            <person name="Sanders I."/>
            <person name="Saurat O."/>
            <person name="Scarpelli C."/>
            <person name="Schiex T."/>
            <person name="Segurens B."/>
            <person name="Severin A.J."/>
            <person name="Sherrier D.J."/>
            <person name="Shi R."/>
            <person name="Sims S."/>
            <person name="Singer S.R."/>
            <person name="Sinharoy S."/>
            <person name="Sterck L."/>
            <person name="Viollet A."/>
            <person name="Wang B.B."/>
            <person name="Wang K."/>
            <person name="Wang M."/>
            <person name="Wang X."/>
            <person name="Warfsmann J."/>
            <person name="Weissenbach J."/>
            <person name="White D.D."/>
            <person name="White J.D."/>
            <person name="Wiley G.B."/>
            <person name="Wincker P."/>
            <person name="Xing Y."/>
            <person name="Yang L."/>
            <person name="Yao Z."/>
            <person name="Ying F."/>
            <person name="Zhai J."/>
            <person name="Zhou L."/>
            <person name="Zuber A."/>
            <person name="Denarie J."/>
            <person name="Dixon R.A."/>
            <person name="May G.D."/>
            <person name="Schwartz D.C."/>
            <person name="Rogers J."/>
            <person name="Quetier F."/>
            <person name="Town C.D."/>
            <person name="Roe B.A."/>
        </authorList>
    </citation>
    <scope>NUCLEOTIDE SEQUENCE [LARGE SCALE GENOMIC DNA]</scope>
    <source>
        <strain evidence="6">A17</strain>
        <strain evidence="8 9">cv. Jemalong A17</strain>
    </source>
</reference>
<dbReference type="Gramene" id="rna18484">
    <property type="protein sequence ID" value="RHN69951.1"/>
    <property type="gene ID" value="gene18484"/>
</dbReference>
<evidence type="ECO:0000256" key="2">
    <source>
        <dbReference type="ARBA" id="ARBA00023125"/>
    </source>
</evidence>
<dbReference type="InterPro" id="IPR036093">
    <property type="entry name" value="NAC_dom_sf"/>
</dbReference>
<dbReference type="GO" id="GO:0003677">
    <property type="term" value="F:DNA binding"/>
    <property type="evidence" value="ECO:0007669"/>
    <property type="project" value="UniProtKB-KW"/>
</dbReference>
<keyword evidence="2" id="KW-0238">DNA-binding</keyword>
<dbReference type="InterPro" id="IPR003441">
    <property type="entry name" value="NAC-dom"/>
</dbReference>
<reference evidence="7" key="4">
    <citation type="journal article" date="2018" name="Nat. Plants">
        <title>Whole-genome landscape of Medicago truncatula symbiotic genes.</title>
        <authorList>
            <person name="Pecrix Y."/>
            <person name="Gamas P."/>
            <person name="Carrere S."/>
        </authorList>
    </citation>
    <scope>NUCLEOTIDE SEQUENCE</scope>
    <source>
        <tissue evidence="7">Leaves</tissue>
    </source>
</reference>
<reference evidence="8" key="3">
    <citation type="submission" date="2015-04" db="UniProtKB">
        <authorList>
            <consortium name="EnsemblPlants"/>
        </authorList>
    </citation>
    <scope>IDENTIFICATION</scope>
    <source>
        <strain evidence="8">cv. Jemalong A17</strain>
    </source>
</reference>
<dbReference type="OrthoDB" id="1877845at2759"/>
<dbReference type="EnsemblPlants" id="AES72880">
    <property type="protein sequence ID" value="AES72880"/>
    <property type="gene ID" value="MTR_3g096400"/>
</dbReference>
<gene>
    <name evidence="8" type="primary">11420727</name>
    <name evidence="6" type="ordered locus">MTR_3g096400</name>
    <name evidence="7" type="ORF">MtrunA17_Chr3g0130321</name>
</gene>
<feature type="domain" description="NAC" evidence="5">
    <location>
        <begin position="7"/>
        <end position="161"/>
    </location>
</feature>
<accession>G7JBM0</accession>
<keyword evidence="4" id="KW-0539">Nucleus</keyword>
<dbReference type="KEGG" id="mtr:11420727"/>